<sequence>MNILLEKSMIDIKDLKELKEKNNITYNPNKPNIDLVITDDALYFKNYKDYSINYSHWLEKGSLAFVVSVLEETLTDLNSLKF</sequence>
<dbReference type="EMBL" id="CAMTCP010000253">
    <property type="protein sequence ID" value="CAI3653026.1"/>
    <property type="molecule type" value="Genomic_DNA"/>
</dbReference>
<evidence type="ECO:0000313" key="3">
    <source>
        <dbReference type="Proteomes" id="UP000789738"/>
    </source>
</evidence>
<dbReference type="Proteomes" id="UP001189143">
    <property type="component" value="Unassembled WGS sequence"/>
</dbReference>
<organism evidence="1 3">
    <name type="scientific">Clostridium neonatale</name>
    <dbReference type="NCBI Taxonomy" id="137838"/>
    <lineage>
        <taxon>Bacteria</taxon>
        <taxon>Bacillati</taxon>
        <taxon>Bacillota</taxon>
        <taxon>Clostridia</taxon>
        <taxon>Eubacteriales</taxon>
        <taxon>Clostridiaceae</taxon>
        <taxon>Clostridium</taxon>
    </lineage>
</organism>
<reference evidence="2" key="2">
    <citation type="submission" date="2022-10" db="EMBL/GenBank/DDBJ databases">
        <authorList>
            <person name="Aires J."/>
            <person name="Mesa V."/>
        </authorList>
    </citation>
    <scope>NUCLEOTIDE SEQUENCE</scope>
    <source>
        <strain evidence="2">Clostridium neonatale JD116</strain>
    </source>
</reference>
<evidence type="ECO:0000313" key="1">
    <source>
        <dbReference type="EMBL" id="CAG9701558.1"/>
    </source>
</evidence>
<comment type="caution">
    <text evidence="1">The sequence shown here is derived from an EMBL/GenBank/DDBJ whole genome shotgun (WGS) entry which is preliminary data.</text>
</comment>
<dbReference type="EMBL" id="CAKJVE010000001">
    <property type="protein sequence ID" value="CAG9701558.1"/>
    <property type="molecule type" value="Genomic_DNA"/>
</dbReference>
<proteinExistence type="predicted"/>
<protein>
    <submittedName>
        <fullName evidence="1">Uncharacterized protein</fullName>
    </submittedName>
</protein>
<evidence type="ECO:0000313" key="2">
    <source>
        <dbReference type="EMBL" id="CAI3653026.1"/>
    </source>
</evidence>
<name>A0AA86JSI6_9CLOT</name>
<accession>A0AA86JSI6</accession>
<reference evidence="1" key="1">
    <citation type="submission" date="2021-10" db="EMBL/GenBank/DDBJ databases">
        <authorList>
            <person name="Mesa V."/>
        </authorList>
    </citation>
    <scope>NUCLEOTIDE SEQUENCE</scope>
    <source>
        <strain evidence="1">CC3_PB</strain>
    </source>
</reference>
<dbReference type="AlphaFoldDB" id="A0AA86JSI6"/>
<gene>
    <name evidence="2" type="ORF">CNEO2_540019</name>
    <name evidence="1" type="ORF">CNEO_10092</name>
</gene>
<dbReference type="Proteomes" id="UP000789738">
    <property type="component" value="Unassembled WGS sequence"/>
</dbReference>
<dbReference type="RefSeq" id="WP_210885756.1">
    <property type="nucleotide sequence ID" value="NZ_CAKJVE010000001.1"/>
</dbReference>